<organism evidence="5 6">
    <name type="scientific">Gloeophyllum trabeum (strain ATCC 11539 / FP-39264 / Madison 617)</name>
    <name type="common">Brown rot fungus</name>
    <dbReference type="NCBI Taxonomy" id="670483"/>
    <lineage>
        <taxon>Eukaryota</taxon>
        <taxon>Fungi</taxon>
        <taxon>Dikarya</taxon>
        <taxon>Basidiomycota</taxon>
        <taxon>Agaricomycotina</taxon>
        <taxon>Agaricomycetes</taxon>
        <taxon>Gloeophyllales</taxon>
        <taxon>Gloeophyllaceae</taxon>
        <taxon>Gloeophyllum</taxon>
    </lineage>
</organism>
<dbReference type="eggNOG" id="ENOG502QU70">
    <property type="taxonomic scope" value="Eukaryota"/>
</dbReference>
<dbReference type="OrthoDB" id="2373987at2759"/>
<evidence type="ECO:0000313" key="6">
    <source>
        <dbReference type="Proteomes" id="UP000030669"/>
    </source>
</evidence>
<gene>
    <name evidence="5" type="ORF">GLOTRDRAFT_80104</name>
</gene>
<dbReference type="KEGG" id="gtr:GLOTRDRAFT_80104"/>
<feature type="region of interest" description="Disordered" evidence="1">
    <location>
        <begin position="593"/>
        <end position="686"/>
    </location>
</feature>
<dbReference type="InterPro" id="IPR056337">
    <property type="entry name" value="LHD_YVC1"/>
</dbReference>
<dbReference type="PANTHER" id="PTHR35859:SF6">
    <property type="entry name" value="ION TRANSPORT DOMAIN-CONTAINING PROTEIN"/>
    <property type="match status" value="1"/>
</dbReference>
<accession>S7RJR2</accession>
<feature type="domain" description="YVC1 N-terminal linker helical" evidence="3">
    <location>
        <begin position="38"/>
        <end position="202"/>
    </location>
</feature>
<feature type="domain" description="Calcium channel YVC1-like C-terminal transmembrane" evidence="4">
    <location>
        <begin position="243"/>
        <end position="530"/>
    </location>
</feature>
<sequence length="766" mass="85182">MDVENAQTHSLLAPTPEYLASVSVFPLIPHLKKDVTVGTVDTALSWEQLTASDINFAVVRPLVFKYARLENLAVVYACLVVRAHYISAAEEDLAYSGVMLSRANLCEILAMKLLGRFASSKIQLVAVLTASWSPLAGAPQEVVNQVKEALGGDEDGMNDPQCALEMAITTRAKVFLSSPVVQTVVDDIYSGRVIFSMTSNRSVLADNYKPRAIEIYDYTKTPFLDHYRLRVPKYGAILEFLNFALLLLTFVLCLSNQDVQHMSSAEIVFVIFAVAFALEEYTASKEHGWEIYIANMWNVFDTAFIFVFLCYIVLRIKGLVQDDAMASEWAFDVLACGACILFPRLAFFAIKNNLVVIALRGMISEFVFFMGIAAICFSGLLFTLHTLAGDKWSIRGIIWLMVQIWFGNTYLSFGQAASFHPIFGPILMTGFAALSSTLLLTILISILSNTFARIDANATQEYLFQFAIATIEGVKSDALFSYQPPFNLLAFAILWPASWFVSPRTLHSANVFLIRFTSFPILVTISIYERYFAAGKGLRESGKDAAQSVYNSLPRRLKNMPILDALMGANASDVYDAIFDVDLDQHATTMLFDESDDDLDPPPDLHSLQSRDTLRDRRPMSPSSSRQESRRPPGSPLREGNDRHRSPGGSPRLRGKVLPPLIQTSSSAEVASQSKPSPLSKLFSPRSVRQRAVSQFDLSSVPQQTEAALKRLEGLLEDARDLPVNKLRDEIKELQERQARIESLLLTLTRGMRNETGHVARQGTLP</sequence>
<dbReference type="InterPro" id="IPR056336">
    <property type="entry name" value="YVC1_C"/>
</dbReference>
<dbReference type="PANTHER" id="PTHR35859">
    <property type="entry name" value="NONSELECTIVE CATION CHANNEL PROTEIN"/>
    <property type="match status" value="1"/>
</dbReference>
<feature type="transmembrane region" description="Helical" evidence="2">
    <location>
        <begin position="508"/>
        <end position="528"/>
    </location>
</feature>
<dbReference type="GeneID" id="19308941"/>
<keyword evidence="2" id="KW-1133">Transmembrane helix</keyword>
<evidence type="ECO:0000259" key="4">
    <source>
        <dbReference type="Pfam" id="PF23317"/>
    </source>
</evidence>
<reference evidence="5 6" key="1">
    <citation type="journal article" date="2012" name="Science">
        <title>The Paleozoic origin of enzymatic lignin decomposition reconstructed from 31 fungal genomes.</title>
        <authorList>
            <person name="Floudas D."/>
            <person name="Binder M."/>
            <person name="Riley R."/>
            <person name="Barry K."/>
            <person name="Blanchette R.A."/>
            <person name="Henrissat B."/>
            <person name="Martinez A.T."/>
            <person name="Otillar R."/>
            <person name="Spatafora J.W."/>
            <person name="Yadav J.S."/>
            <person name="Aerts A."/>
            <person name="Benoit I."/>
            <person name="Boyd A."/>
            <person name="Carlson A."/>
            <person name="Copeland A."/>
            <person name="Coutinho P.M."/>
            <person name="de Vries R.P."/>
            <person name="Ferreira P."/>
            <person name="Findley K."/>
            <person name="Foster B."/>
            <person name="Gaskell J."/>
            <person name="Glotzer D."/>
            <person name="Gorecki P."/>
            <person name="Heitman J."/>
            <person name="Hesse C."/>
            <person name="Hori C."/>
            <person name="Igarashi K."/>
            <person name="Jurgens J.A."/>
            <person name="Kallen N."/>
            <person name="Kersten P."/>
            <person name="Kohler A."/>
            <person name="Kuees U."/>
            <person name="Kumar T.K.A."/>
            <person name="Kuo A."/>
            <person name="LaButti K."/>
            <person name="Larrondo L.F."/>
            <person name="Lindquist E."/>
            <person name="Ling A."/>
            <person name="Lombard V."/>
            <person name="Lucas S."/>
            <person name="Lundell T."/>
            <person name="Martin R."/>
            <person name="McLaughlin D.J."/>
            <person name="Morgenstern I."/>
            <person name="Morin E."/>
            <person name="Murat C."/>
            <person name="Nagy L.G."/>
            <person name="Nolan M."/>
            <person name="Ohm R.A."/>
            <person name="Patyshakuliyeva A."/>
            <person name="Rokas A."/>
            <person name="Ruiz-Duenas F.J."/>
            <person name="Sabat G."/>
            <person name="Salamov A."/>
            <person name="Samejima M."/>
            <person name="Schmutz J."/>
            <person name="Slot J.C."/>
            <person name="St John F."/>
            <person name="Stenlid J."/>
            <person name="Sun H."/>
            <person name="Sun S."/>
            <person name="Syed K."/>
            <person name="Tsang A."/>
            <person name="Wiebenga A."/>
            <person name="Young D."/>
            <person name="Pisabarro A."/>
            <person name="Eastwood D.C."/>
            <person name="Martin F."/>
            <person name="Cullen D."/>
            <person name="Grigoriev I.V."/>
            <person name="Hibbett D.S."/>
        </authorList>
    </citation>
    <scope>NUCLEOTIDE SEQUENCE [LARGE SCALE GENOMIC DNA]</scope>
    <source>
        <strain evidence="5 6">ATCC 11539</strain>
    </source>
</reference>
<keyword evidence="6" id="KW-1185">Reference proteome</keyword>
<keyword evidence="2" id="KW-0812">Transmembrane</keyword>
<feature type="transmembrane region" description="Helical" evidence="2">
    <location>
        <begin position="362"/>
        <end position="384"/>
    </location>
</feature>
<keyword evidence="2" id="KW-0472">Membrane</keyword>
<proteinExistence type="predicted"/>
<dbReference type="HOGENOM" id="CLU_009570_1_0_1"/>
<dbReference type="OMA" id="MTMFAAL"/>
<dbReference type="EMBL" id="KB469307">
    <property type="protein sequence ID" value="EPQ52879.1"/>
    <property type="molecule type" value="Genomic_DNA"/>
</dbReference>
<dbReference type="Proteomes" id="UP000030669">
    <property type="component" value="Unassembled WGS sequence"/>
</dbReference>
<feature type="transmembrane region" description="Helical" evidence="2">
    <location>
        <begin position="396"/>
        <end position="416"/>
    </location>
</feature>
<evidence type="ECO:0000256" key="2">
    <source>
        <dbReference type="SAM" id="Phobius"/>
    </source>
</evidence>
<feature type="transmembrane region" description="Helical" evidence="2">
    <location>
        <begin position="485"/>
        <end position="502"/>
    </location>
</feature>
<evidence type="ECO:0000313" key="5">
    <source>
        <dbReference type="EMBL" id="EPQ52879.1"/>
    </source>
</evidence>
<dbReference type="Pfam" id="PF23190">
    <property type="entry name" value="LHD_TRPY1"/>
    <property type="match status" value="1"/>
</dbReference>
<evidence type="ECO:0000256" key="1">
    <source>
        <dbReference type="SAM" id="MobiDB-lite"/>
    </source>
</evidence>
<name>S7RJR2_GLOTA</name>
<feature type="compositionally biased region" description="Polar residues" evidence="1">
    <location>
        <begin position="662"/>
        <end position="671"/>
    </location>
</feature>
<feature type="transmembrane region" description="Helical" evidence="2">
    <location>
        <begin position="422"/>
        <end position="447"/>
    </location>
</feature>
<feature type="transmembrane region" description="Helical" evidence="2">
    <location>
        <begin position="267"/>
        <end position="284"/>
    </location>
</feature>
<dbReference type="RefSeq" id="XP_007869117.1">
    <property type="nucleotide sequence ID" value="XM_007870926.1"/>
</dbReference>
<dbReference type="STRING" id="670483.S7RJR2"/>
<dbReference type="InterPro" id="IPR052971">
    <property type="entry name" value="TRP_calcium_channel"/>
</dbReference>
<feature type="transmembrane region" description="Helical" evidence="2">
    <location>
        <begin position="234"/>
        <end position="255"/>
    </location>
</feature>
<evidence type="ECO:0000259" key="3">
    <source>
        <dbReference type="Pfam" id="PF23190"/>
    </source>
</evidence>
<protein>
    <submittedName>
        <fullName evidence="5">Uncharacterized protein</fullName>
    </submittedName>
</protein>
<feature type="transmembrane region" description="Helical" evidence="2">
    <location>
        <begin position="329"/>
        <end position="350"/>
    </location>
</feature>
<feature type="transmembrane region" description="Helical" evidence="2">
    <location>
        <begin position="296"/>
        <end position="317"/>
    </location>
</feature>
<dbReference type="AlphaFoldDB" id="S7RJR2"/>
<dbReference type="Pfam" id="PF23317">
    <property type="entry name" value="YVC1_C"/>
    <property type="match status" value="1"/>
</dbReference>
<feature type="compositionally biased region" description="Low complexity" evidence="1">
    <location>
        <begin position="672"/>
        <end position="686"/>
    </location>
</feature>